<dbReference type="Proteomes" id="UP000008311">
    <property type="component" value="Unassembled WGS sequence"/>
</dbReference>
<evidence type="ECO:0000313" key="2">
    <source>
        <dbReference type="EMBL" id="EEF23076.1"/>
    </source>
</evidence>
<dbReference type="InParanoid" id="B9TM39"/>
<accession>B9TM39</accession>
<organism evidence="2 3">
    <name type="scientific">Ricinus communis</name>
    <name type="common">Castor bean</name>
    <dbReference type="NCBI Taxonomy" id="3988"/>
    <lineage>
        <taxon>Eukaryota</taxon>
        <taxon>Viridiplantae</taxon>
        <taxon>Streptophyta</taxon>
        <taxon>Embryophyta</taxon>
        <taxon>Tracheophyta</taxon>
        <taxon>Spermatophyta</taxon>
        <taxon>Magnoliopsida</taxon>
        <taxon>eudicotyledons</taxon>
        <taxon>Gunneridae</taxon>
        <taxon>Pentapetalae</taxon>
        <taxon>rosids</taxon>
        <taxon>fabids</taxon>
        <taxon>Malpighiales</taxon>
        <taxon>Euphorbiaceae</taxon>
        <taxon>Acalyphoideae</taxon>
        <taxon>Acalypheae</taxon>
        <taxon>Ricinus</taxon>
    </lineage>
</organism>
<evidence type="ECO:0000256" key="1">
    <source>
        <dbReference type="SAM" id="MobiDB-lite"/>
    </source>
</evidence>
<proteinExistence type="predicted"/>
<dbReference type="EMBL" id="EQ988065">
    <property type="protein sequence ID" value="EEF23076.1"/>
    <property type="molecule type" value="Genomic_DNA"/>
</dbReference>
<reference evidence="3" key="1">
    <citation type="journal article" date="2010" name="Nat. Biotechnol.">
        <title>Draft genome sequence of the oilseed species Ricinus communis.</title>
        <authorList>
            <person name="Chan A.P."/>
            <person name="Crabtree J."/>
            <person name="Zhao Q."/>
            <person name="Lorenzi H."/>
            <person name="Orvis J."/>
            <person name="Puiu D."/>
            <person name="Melake-Berhan A."/>
            <person name="Jones K.M."/>
            <person name="Redman J."/>
            <person name="Chen G."/>
            <person name="Cahoon E.B."/>
            <person name="Gedil M."/>
            <person name="Stanke M."/>
            <person name="Haas B.J."/>
            <person name="Wortman J.R."/>
            <person name="Fraser-Liggett C.M."/>
            <person name="Ravel J."/>
            <person name="Rabinowicz P.D."/>
        </authorList>
    </citation>
    <scope>NUCLEOTIDE SEQUENCE [LARGE SCALE GENOMIC DNA]</scope>
    <source>
        <strain evidence="3">cv. Hale</strain>
    </source>
</reference>
<evidence type="ECO:0000313" key="3">
    <source>
        <dbReference type="Proteomes" id="UP000008311"/>
    </source>
</evidence>
<sequence>RGLRHRVDVVCAAFHHHVLAELRAVAQLPFQQRRAADGRAALGFALRAHAAEVAGTDFHVQRVRVRLVGLGAVTDADGRIAGIGAELVVDVGDQRKQLAMIIVQQLVARLGRCRIALRGALAHLLPLVVGDLFVLEVAGQDVFIAPVVQFLFGVDLAGDRGADRVAGGGDGAQFCGGVPAVGIDRVEGVCGGVAVGQRERGEHQERFHRHEDAAPRGGNTLS</sequence>
<protein>
    <submittedName>
        <fullName evidence="2">Uncharacterized protein</fullName>
    </submittedName>
</protein>
<dbReference type="AlphaFoldDB" id="B9TM39"/>
<gene>
    <name evidence="2" type="ORF">RCOM_2082240</name>
</gene>
<feature type="non-terminal residue" evidence="2">
    <location>
        <position position="1"/>
    </location>
</feature>
<feature type="compositionally biased region" description="Basic and acidic residues" evidence="1">
    <location>
        <begin position="201"/>
        <end position="214"/>
    </location>
</feature>
<name>B9TM39_RICCO</name>
<feature type="region of interest" description="Disordered" evidence="1">
    <location>
        <begin position="201"/>
        <end position="222"/>
    </location>
</feature>
<keyword evidence="3" id="KW-1185">Reference proteome</keyword>